<keyword evidence="9 13" id="KW-1133">Transmembrane helix</keyword>
<feature type="transmembrane region" description="Helical" evidence="13">
    <location>
        <begin position="127"/>
        <end position="154"/>
    </location>
</feature>
<dbReference type="STRING" id="391735.Veis_3075"/>
<accession>A1WMF1</accession>
<dbReference type="GO" id="GO:0017038">
    <property type="term" value="P:protein import"/>
    <property type="evidence" value="ECO:0007669"/>
    <property type="project" value="TreeGrafter"/>
</dbReference>
<evidence type="ECO:0000256" key="9">
    <source>
        <dbReference type="ARBA" id="ARBA00022989"/>
    </source>
</evidence>
<evidence type="ECO:0000256" key="10">
    <source>
        <dbReference type="ARBA" id="ARBA00023136"/>
    </source>
</evidence>
<dbReference type="PANTHER" id="PTHR30625">
    <property type="entry name" value="PROTEIN TOLQ"/>
    <property type="match status" value="1"/>
</dbReference>
<keyword evidence="8 12" id="KW-0653">Protein transport</keyword>
<dbReference type="InterPro" id="IPR050790">
    <property type="entry name" value="ExbB/TolQ_transport"/>
</dbReference>
<sequence>MESQFGIANVWIQGDFVTRAVATMLLAMSLASWIVILLKALDLIRFNKQARAAQDFWHSEDFAAGLTQLGTDPHNPFLQLAREGREATAHHRNTQAHLHDQLDMSDWVTRCLRNCIDAFTARLQSGLAILASVGSTAPFIGLFGTVWGIYHALLSIGTSGQSTIDKVAGPIGEALIMTALGLAVAIPAVLGYNALVRGNKSILGSLNSFAHDLHAYFVTGARVSAAGAPGKVLLMKKGS</sequence>
<evidence type="ECO:0000256" key="2">
    <source>
        <dbReference type="ARBA" id="ARBA00011471"/>
    </source>
</evidence>
<evidence type="ECO:0000256" key="3">
    <source>
        <dbReference type="ARBA" id="ARBA00022093"/>
    </source>
</evidence>
<proteinExistence type="inferred from homology"/>
<feature type="transmembrane region" description="Helical" evidence="13">
    <location>
        <begin position="20"/>
        <end position="41"/>
    </location>
</feature>
<keyword evidence="7 13" id="KW-0812">Transmembrane</keyword>
<comment type="similarity">
    <text evidence="12">Belongs to the exbB/tolQ family.</text>
</comment>
<feature type="transmembrane region" description="Helical" evidence="13">
    <location>
        <begin position="174"/>
        <end position="195"/>
    </location>
</feature>
<evidence type="ECO:0000313" key="15">
    <source>
        <dbReference type="EMBL" id="ABM58808.1"/>
    </source>
</evidence>
<evidence type="ECO:0000256" key="12">
    <source>
        <dbReference type="RuleBase" id="RU004057"/>
    </source>
</evidence>
<dbReference type="GO" id="GO:0005886">
    <property type="term" value="C:plasma membrane"/>
    <property type="evidence" value="ECO:0007669"/>
    <property type="project" value="UniProtKB-SubCell"/>
</dbReference>
<dbReference type="Pfam" id="PF01618">
    <property type="entry name" value="MotA_ExbB"/>
    <property type="match status" value="1"/>
</dbReference>
<feature type="domain" description="MotA/TolQ/ExbB proton channel" evidence="14">
    <location>
        <begin position="98"/>
        <end position="203"/>
    </location>
</feature>
<protein>
    <recommendedName>
        <fullName evidence="3">Biopolymer transport protein ExbB</fullName>
    </recommendedName>
</protein>
<dbReference type="GeneID" id="76461538"/>
<evidence type="ECO:0000256" key="4">
    <source>
        <dbReference type="ARBA" id="ARBA00022448"/>
    </source>
</evidence>
<evidence type="ECO:0000256" key="5">
    <source>
        <dbReference type="ARBA" id="ARBA00022475"/>
    </source>
</evidence>
<dbReference type="EMBL" id="CP000542">
    <property type="protein sequence ID" value="ABM58808.1"/>
    <property type="molecule type" value="Genomic_DNA"/>
</dbReference>
<evidence type="ECO:0000256" key="11">
    <source>
        <dbReference type="ARBA" id="ARBA00024816"/>
    </source>
</evidence>
<dbReference type="KEGG" id="vei:Veis_3075"/>
<organism evidence="15 16">
    <name type="scientific">Verminephrobacter eiseniae (strain EF01-2)</name>
    <dbReference type="NCBI Taxonomy" id="391735"/>
    <lineage>
        <taxon>Bacteria</taxon>
        <taxon>Pseudomonadati</taxon>
        <taxon>Pseudomonadota</taxon>
        <taxon>Betaproteobacteria</taxon>
        <taxon>Burkholderiales</taxon>
        <taxon>Comamonadaceae</taxon>
        <taxon>Verminephrobacter</taxon>
    </lineage>
</organism>
<evidence type="ECO:0000259" key="14">
    <source>
        <dbReference type="Pfam" id="PF01618"/>
    </source>
</evidence>
<evidence type="ECO:0000256" key="1">
    <source>
        <dbReference type="ARBA" id="ARBA00004429"/>
    </source>
</evidence>
<dbReference type="PANTHER" id="PTHR30625:SF14">
    <property type="entry name" value="BIOPOLYMER TRANSPORT PROTEIN EXBB"/>
    <property type="match status" value="1"/>
</dbReference>
<comment type="subunit">
    <text evidence="2">The accessory proteins ExbB and ExbD seem to form a complex with TonB.</text>
</comment>
<dbReference type="OrthoDB" id="9805133at2"/>
<keyword evidence="10 13" id="KW-0472">Membrane</keyword>
<dbReference type="eggNOG" id="COG0811">
    <property type="taxonomic scope" value="Bacteria"/>
</dbReference>
<keyword evidence="16" id="KW-1185">Reference proteome</keyword>
<dbReference type="HOGENOM" id="CLU_053325_2_0_4"/>
<evidence type="ECO:0000256" key="13">
    <source>
        <dbReference type="SAM" id="Phobius"/>
    </source>
</evidence>
<dbReference type="Proteomes" id="UP000000374">
    <property type="component" value="Chromosome"/>
</dbReference>
<evidence type="ECO:0000256" key="8">
    <source>
        <dbReference type="ARBA" id="ARBA00022927"/>
    </source>
</evidence>
<keyword evidence="5" id="KW-1003">Cell membrane</keyword>
<gene>
    <name evidence="15" type="ordered locus">Veis_3075</name>
</gene>
<name>A1WMF1_VEREI</name>
<keyword evidence="4 12" id="KW-0813">Transport</keyword>
<dbReference type="RefSeq" id="WP_011810803.1">
    <property type="nucleotide sequence ID" value="NC_008786.1"/>
</dbReference>
<keyword evidence="6" id="KW-0997">Cell inner membrane</keyword>
<comment type="function">
    <text evidence="11">Involved in the TonB-dependent energy-dependent transport of various receptor-bound substrates. Protects ExbD from proteolytic degradation and functionally stabilizes TonB.</text>
</comment>
<dbReference type="InterPro" id="IPR002898">
    <property type="entry name" value="MotA_ExbB_proton_chnl"/>
</dbReference>
<evidence type="ECO:0000256" key="6">
    <source>
        <dbReference type="ARBA" id="ARBA00022519"/>
    </source>
</evidence>
<evidence type="ECO:0000256" key="7">
    <source>
        <dbReference type="ARBA" id="ARBA00022692"/>
    </source>
</evidence>
<reference evidence="16" key="1">
    <citation type="submission" date="2006-12" db="EMBL/GenBank/DDBJ databases">
        <title>Complete sequence of chromosome 1 of Verminephrobacter eiseniae EF01-2.</title>
        <authorList>
            <person name="Copeland A."/>
            <person name="Lucas S."/>
            <person name="Lapidus A."/>
            <person name="Barry K."/>
            <person name="Detter J.C."/>
            <person name="Glavina del Rio T."/>
            <person name="Dalin E."/>
            <person name="Tice H."/>
            <person name="Pitluck S."/>
            <person name="Chertkov O."/>
            <person name="Brettin T."/>
            <person name="Bruce D."/>
            <person name="Han C."/>
            <person name="Tapia R."/>
            <person name="Gilna P."/>
            <person name="Schmutz J."/>
            <person name="Larimer F."/>
            <person name="Land M."/>
            <person name="Hauser L."/>
            <person name="Kyrpides N."/>
            <person name="Kim E."/>
            <person name="Stahl D."/>
            <person name="Richardson P."/>
        </authorList>
    </citation>
    <scope>NUCLEOTIDE SEQUENCE [LARGE SCALE GENOMIC DNA]</scope>
    <source>
        <strain evidence="16">EF01-2</strain>
    </source>
</reference>
<comment type="subcellular location">
    <subcellularLocation>
        <location evidence="1">Cell inner membrane</location>
        <topology evidence="1">Multi-pass membrane protein</topology>
    </subcellularLocation>
    <subcellularLocation>
        <location evidence="12">Membrane</location>
        <topology evidence="12">Multi-pass membrane protein</topology>
    </subcellularLocation>
</comment>
<evidence type="ECO:0000313" key="16">
    <source>
        <dbReference type="Proteomes" id="UP000000374"/>
    </source>
</evidence>
<dbReference type="AlphaFoldDB" id="A1WMF1"/>